<evidence type="ECO:0000313" key="4">
    <source>
        <dbReference type="Proteomes" id="UP001457282"/>
    </source>
</evidence>
<reference evidence="3 4" key="1">
    <citation type="journal article" date="2023" name="G3 (Bethesda)">
        <title>A chromosome-length genome assembly and annotation of blackberry (Rubus argutus, cv. 'Hillquist').</title>
        <authorList>
            <person name="Bruna T."/>
            <person name="Aryal R."/>
            <person name="Dudchenko O."/>
            <person name="Sargent D.J."/>
            <person name="Mead D."/>
            <person name="Buti M."/>
            <person name="Cavallini A."/>
            <person name="Hytonen T."/>
            <person name="Andres J."/>
            <person name="Pham M."/>
            <person name="Weisz D."/>
            <person name="Mascagni F."/>
            <person name="Usai G."/>
            <person name="Natali L."/>
            <person name="Bassil N."/>
            <person name="Fernandez G.E."/>
            <person name="Lomsadze A."/>
            <person name="Armour M."/>
            <person name="Olukolu B."/>
            <person name="Poorten T."/>
            <person name="Britton C."/>
            <person name="Davik J."/>
            <person name="Ashrafi H."/>
            <person name="Aiden E.L."/>
            <person name="Borodovsky M."/>
            <person name="Worthington M."/>
        </authorList>
    </citation>
    <scope>NUCLEOTIDE SEQUENCE [LARGE SCALE GENOMIC DNA]</scope>
    <source>
        <strain evidence="3">PI 553951</strain>
    </source>
</reference>
<dbReference type="AlphaFoldDB" id="A0AAW1WGL8"/>
<evidence type="ECO:0000256" key="2">
    <source>
        <dbReference type="SAM" id="SignalP"/>
    </source>
</evidence>
<evidence type="ECO:0000256" key="1">
    <source>
        <dbReference type="ARBA" id="ARBA00022729"/>
    </source>
</evidence>
<proteinExistence type="predicted"/>
<dbReference type="InterPro" id="IPR036514">
    <property type="entry name" value="SGNH_hydro_sf"/>
</dbReference>
<dbReference type="PANTHER" id="PTHR45966:SF1">
    <property type="entry name" value="GDSL ESTERASE_LIPASE 1-RELATED"/>
    <property type="match status" value="1"/>
</dbReference>
<dbReference type="GO" id="GO:0016298">
    <property type="term" value="F:lipase activity"/>
    <property type="evidence" value="ECO:0007669"/>
    <property type="project" value="TreeGrafter"/>
</dbReference>
<feature type="signal peptide" evidence="2">
    <location>
        <begin position="1"/>
        <end position="23"/>
    </location>
</feature>
<protein>
    <submittedName>
        <fullName evidence="3">Uncharacterized protein</fullName>
    </submittedName>
</protein>
<keyword evidence="4" id="KW-1185">Reference proteome</keyword>
<dbReference type="Proteomes" id="UP001457282">
    <property type="component" value="Unassembled WGS sequence"/>
</dbReference>
<comment type="caution">
    <text evidence="3">The sequence shown here is derived from an EMBL/GenBank/DDBJ whole genome shotgun (WGS) entry which is preliminary data.</text>
</comment>
<name>A0AAW1WGL8_RUBAR</name>
<accession>A0AAW1WGL8</accession>
<feature type="chain" id="PRO_5043710627" evidence="2">
    <location>
        <begin position="24"/>
        <end position="88"/>
    </location>
</feature>
<evidence type="ECO:0000313" key="3">
    <source>
        <dbReference type="EMBL" id="KAK9923827.1"/>
    </source>
</evidence>
<keyword evidence="1 2" id="KW-0732">Signal</keyword>
<gene>
    <name evidence="3" type="ORF">M0R45_032227</name>
</gene>
<sequence>MATFRFQIYILAFCAGLLIPSSCHDYSGLQKNHAALFIFGDSIFDVGNNNYINTTTDFQSNFWPFGESYFRYPTGRFSDGRLIPDFHC</sequence>
<organism evidence="3 4">
    <name type="scientific">Rubus argutus</name>
    <name type="common">Southern blackberry</name>
    <dbReference type="NCBI Taxonomy" id="59490"/>
    <lineage>
        <taxon>Eukaryota</taxon>
        <taxon>Viridiplantae</taxon>
        <taxon>Streptophyta</taxon>
        <taxon>Embryophyta</taxon>
        <taxon>Tracheophyta</taxon>
        <taxon>Spermatophyta</taxon>
        <taxon>Magnoliopsida</taxon>
        <taxon>eudicotyledons</taxon>
        <taxon>Gunneridae</taxon>
        <taxon>Pentapetalae</taxon>
        <taxon>rosids</taxon>
        <taxon>fabids</taxon>
        <taxon>Rosales</taxon>
        <taxon>Rosaceae</taxon>
        <taxon>Rosoideae</taxon>
        <taxon>Rosoideae incertae sedis</taxon>
        <taxon>Rubus</taxon>
    </lineage>
</organism>
<dbReference type="InterPro" id="IPR044552">
    <property type="entry name" value="GLIP1-5/GLL25"/>
</dbReference>
<dbReference type="PANTHER" id="PTHR45966">
    <property type="entry name" value="GDSL-LIKE LIPASE/ACYLHYDROLASE"/>
    <property type="match status" value="1"/>
</dbReference>
<dbReference type="Gene3D" id="3.40.50.1110">
    <property type="entry name" value="SGNH hydrolase"/>
    <property type="match status" value="1"/>
</dbReference>
<dbReference type="EMBL" id="JBEDUW010000006">
    <property type="protein sequence ID" value="KAK9923827.1"/>
    <property type="molecule type" value="Genomic_DNA"/>
</dbReference>